<accession>A0A4Z0Q8K8</accession>
<dbReference type="PANTHER" id="PTHR35580:SF1">
    <property type="entry name" value="PHYTASE-LIKE DOMAIN-CONTAINING PROTEIN"/>
    <property type="match status" value="1"/>
</dbReference>
<comment type="caution">
    <text evidence="2">The sequence shown here is derived from an EMBL/GenBank/DDBJ whole genome shotgun (WGS) entry which is preliminary data.</text>
</comment>
<evidence type="ECO:0000259" key="1">
    <source>
        <dbReference type="Pfam" id="PF18962"/>
    </source>
</evidence>
<dbReference type="OrthoDB" id="610424at2"/>
<dbReference type="PANTHER" id="PTHR35580">
    <property type="entry name" value="CELL SURFACE GLYCOPROTEIN (S-LAYER PROTEIN)-LIKE PROTEIN"/>
    <property type="match status" value="1"/>
</dbReference>
<name>A0A4Z0Q8K8_9BACT</name>
<dbReference type="Pfam" id="PF18962">
    <property type="entry name" value="Por_Secre_tail"/>
    <property type="match status" value="1"/>
</dbReference>
<dbReference type="EMBL" id="SRMB01000003">
    <property type="protein sequence ID" value="TGE26330.1"/>
    <property type="molecule type" value="Genomic_DNA"/>
</dbReference>
<dbReference type="InterPro" id="IPR052918">
    <property type="entry name" value="Motility_Chemotaxis_Reg"/>
</dbReference>
<dbReference type="InterPro" id="IPR026444">
    <property type="entry name" value="Secre_tail"/>
</dbReference>
<dbReference type="Gene3D" id="2.80.10.50">
    <property type="match status" value="2"/>
</dbReference>
<evidence type="ECO:0000313" key="2">
    <source>
        <dbReference type="EMBL" id="TGE26330.1"/>
    </source>
</evidence>
<dbReference type="Proteomes" id="UP000298471">
    <property type="component" value="Unassembled WGS sequence"/>
</dbReference>
<dbReference type="SUPFAM" id="SSF63829">
    <property type="entry name" value="Calcium-dependent phosphotriesterase"/>
    <property type="match status" value="1"/>
</dbReference>
<evidence type="ECO:0000313" key="3">
    <source>
        <dbReference type="Proteomes" id="UP000298471"/>
    </source>
</evidence>
<feature type="domain" description="Secretion system C-terminal sorting" evidence="1">
    <location>
        <begin position="540"/>
        <end position="617"/>
    </location>
</feature>
<organism evidence="2 3">
    <name type="scientific">Hymenobacter metallicola</name>
    <dbReference type="NCBI Taxonomy" id="2563114"/>
    <lineage>
        <taxon>Bacteria</taxon>
        <taxon>Pseudomonadati</taxon>
        <taxon>Bacteroidota</taxon>
        <taxon>Cytophagia</taxon>
        <taxon>Cytophagales</taxon>
        <taxon>Hymenobacteraceae</taxon>
        <taxon>Hymenobacter</taxon>
    </lineage>
</organism>
<sequence length="618" mass="64579">MYLVGLANWLWCKEKYVGKQLPMQRPICTAFSPSTTTYMPTSTPAPKSPSRQRLRWAIGLLVLLQLYYLPQSRSQGIDQVQLVGTATSTGGSTVRSSVTDSNGNLYVMGDFSGSLQLGSTSLTSAGSLDFYVAKISPDGQWQWAVRGGGTDADRPLKIALDPSGLLRVTGRFASPTLALGSTTLTGNSYNTYFVAQLTTDGVWQTAFTVPLPAATSGTNAYDIAIDAGGNAIITGVFLGTVRFGTSQLTVRQPSPGHEDIFVAKLSPQGAWLWAYRAGSYLPDAPVAVAVDAADNVYLTGNISASADFGPFNLYPSSGGASDNADIFVAKLSSAGAWLWAKNAGGDWYDTCGGMTLDAAGNMYVTGRYSTARGMSGGASFGNTVLPDGAGGDDLFVAKVSAAGVWQWANRAGSSGNELGTSVTLDTQGNVYVGGNFSNTCAFGSYTCTTLGGNDAFIAKLNPTGAWQWGFGCGTTGNDVATTVAVNPQGRVYLGGNLPTAVSFGTPSQTLAAPKGFIARVAEQTTLSNRPGSAWAASISLYPNPVTNYITLKLPAPAVAQQIQATVYNALGQLVRTQPLQLPAGATSLKVAVDGMRPGTYTLQLQAAKEVVVRRFSIH</sequence>
<dbReference type="NCBIfam" id="TIGR04183">
    <property type="entry name" value="Por_Secre_tail"/>
    <property type="match status" value="1"/>
</dbReference>
<dbReference type="AlphaFoldDB" id="A0A4Z0Q8K8"/>
<proteinExistence type="predicted"/>
<keyword evidence="3" id="KW-1185">Reference proteome</keyword>
<protein>
    <submittedName>
        <fullName evidence="2">T9SS type A sorting domain-containing protein</fullName>
    </submittedName>
</protein>
<reference evidence="2 3" key="1">
    <citation type="submission" date="2019-04" db="EMBL/GenBank/DDBJ databases">
        <authorList>
            <person name="Feng G."/>
            <person name="Zhang J."/>
            <person name="Zhu H."/>
        </authorList>
    </citation>
    <scope>NUCLEOTIDE SEQUENCE [LARGE SCALE GENOMIC DNA]</scope>
    <source>
        <strain evidence="2 3">9PBR-1</strain>
    </source>
</reference>
<gene>
    <name evidence="2" type="ORF">E5K02_16160</name>
</gene>